<dbReference type="KEGG" id="bany:112047658"/>
<dbReference type="Pfam" id="PF14469">
    <property type="entry name" value="AKAP28"/>
    <property type="match status" value="1"/>
</dbReference>
<dbReference type="PANTHER" id="PTHR35075:SF1">
    <property type="entry name" value="A-KINASE ANCHOR PROTEIN 14"/>
    <property type="match status" value="1"/>
</dbReference>
<name>A0A6J1N184_BICAN</name>
<keyword evidence="1" id="KW-1185">Reference proteome</keyword>
<sequence>MNIPHIKCYEEQAVDAVVGILNRAREMLGERQTLKQLAISRDALSPPAKVALTSLKCPLAITSEELIKNTIEKKWKLTENLMYILKYMGISKDEGAVYYYFEAVFSQPTAAYPIPQATASVFFTLQDKQVEPPEVRGVPKMMFRIEGQVTDHDIRYVTLVADWILSVLQMKIKLFRRIESLLMF</sequence>
<dbReference type="AlphaFoldDB" id="A0A6J1N184"/>
<dbReference type="GO" id="GO:0034237">
    <property type="term" value="F:protein kinase A regulatory subunit binding"/>
    <property type="evidence" value="ECO:0007669"/>
    <property type="project" value="TreeGrafter"/>
</dbReference>
<accession>A0A6J1N184</accession>
<dbReference type="InterPro" id="IPR053084">
    <property type="entry name" value="AKAP"/>
</dbReference>
<dbReference type="InterPro" id="IPR025663">
    <property type="entry name" value="AKAP_28"/>
</dbReference>
<organism evidence="1 2">
    <name type="scientific">Bicyclus anynana</name>
    <name type="common">Squinting bush brown butterfly</name>
    <dbReference type="NCBI Taxonomy" id="110368"/>
    <lineage>
        <taxon>Eukaryota</taxon>
        <taxon>Metazoa</taxon>
        <taxon>Ecdysozoa</taxon>
        <taxon>Arthropoda</taxon>
        <taxon>Hexapoda</taxon>
        <taxon>Insecta</taxon>
        <taxon>Pterygota</taxon>
        <taxon>Neoptera</taxon>
        <taxon>Endopterygota</taxon>
        <taxon>Lepidoptera</taxon>
        <taxon>Glossata</taxon>
        <taxon>Ditrysia</taxon>
        <taxon>Papilionoidea</taxon>
        <taxon>Nymphalidae</taxon>
        <taxon>Satyrinae</taxon>
        <taxon>Satyrini</taxon>
        <taxon>Mycalesina</taxon>
        <taxon>Bicyclus</taxon>
    </lineage>
</organism>
<evidence type="ECO:0000313" key="2">
    <source>
        <dbReference type="RefSeq" id="XP_023940614.1"/>
    </source>
</evidence>
<dbReference type="GeneID" id="112047658"/>
<evidence type="ECO:0000313" key="1">
    <source>
        <dbReference type="Proteomes" id="UP001652582"/>
    </source>
</evidence>
<dbReference type="PANTHER" id="PTHR35075">
    <property type="entry name" value="A-KINASE ANCHOR PROTEIN 14"/>
    <property type="match status" value="1"/>
</dbReference>
<proteinExistence type="predicted"/>
<dbReference type="Proteomes" id="UP001652582">
    <property type="component" value="Chromosome 20"/>
</dbReference>
<protein>
    <submittedName>
        <fullName evidence="2">Uncharacterized protein LOC112047658</fullName>
    </submittedName>
</protein>
<reference evidence="2" key="1">
    <citation type="submission" date="2025-08" db="UniProtKB">
        <authorList>
            <consortium name="RefSeq"/>
        </authorList>
    </citation>
    <scope>IDENTIFICATION</scope>
</reference>
<dbReference type="OrthoDB" id="2148342at2759"/>
<dbReference type="RefSeq" id="XP_023940614.1">
    <property type="nucleotide sequence ID" value="XM_024084846.2"/>
</dbReference>
<gene>
    <name evidence="2" type="primary">LOC112047658</name>
</gene>
<dbReference type="GO" id="GO:0005952">
    <property type="term" value="C:cAMP-dependent protein kinase complex"/>
    <property type="evidence" value="ECO:0007669"/>
    <property type="project" value="TreeGrafter"/>
</dbReference>